<sequence>MRMLLLEGLKLHAPHYNQLCPKFLFRYPTRNKQESQNFDKSPTVSQLAPHTFSECTTPETVTESARKSVSLVVIPQVGKDNSQLRKLSTIGKKFEAGDFATSIMLGDSGYANTPFLIIPYSEPTEAYKTRFNAAHKTTRCVDEQAFGILKKTFNVLHSEITDHQYFKTGSEHYHENETEEIRKKAVVNECVKLAVEQRNGLKRTFEEVRERHGDVVIGYNHSLERRMQRGRRANQPSIPQTTEETKRLHQQYPVYRLVPLFFCKPFDALLNLDLLFINHTINGTSLFFHGRVSSATGSALIFLSLAVLSEIRFTSQILSDGTFYSVPNLFYQLFTIHIMYNGKSFPIAYVLMTEKTLALYDSVMRRILRWLRRNVPRPFLYPCNMHFQLEEVADAGSTIHRPSTEEPAKKDFRLHILLGGVVRRIIKMLIALALLPQERIFEGFQRIRNTTADDLERETQEVRGAIAQLFTYYGGYWIASQGSFRALGCDPMLHKPAAPADAGAFFEAAAPDDAVAPAYAAAPADIAAPTEAAERNLCGVCLMNTIDSAFVSYYFSRLVECVYKTIIRHGMPKAIVSDRGKNFTSNLFRYLCKKLKIYQRLTTAYNPTSNGETERFYRTLTAMLGKELKDRERANWEDMLDDVLFVYRSSVQSSTLEKMSPLPYLLLLCLFGLNARAIQKNFAIPLRYAVYSNERAAVKFLGFISAKWRNIRHVTMTFFGQLVIVPDKTSIDTMPAECYSMINNKKSGGHDMILSDDKYSTHQSIRYSPVFLGHSYYAKGLRQTLISFY</sequence>
<dbReference type="InterPro" id="IPR050951">
    <property type="entry name" value="Retrovirus_Pol_polyprotein"/>
</dbReference>
<dbReference type="OrthoDB" id="6363445at2759"/>
<dbReference type="PANTHER" id="PTHR37984">
    <property type="entry name" value="PROTEIN CBG26694"/>
    <property type="match status" value="1"/>
</dbReference>
<gene>
    <name evidence="4" type="ORF">APZ42_030061</name>
</gene>
<accession>A0A164P3L5</accession>
<dbReference type="Proteomes" id="UP000076858">
    <property type="component" value="Unassembled WGS sequence"/>
</dbReference>
<evidence type="ECO:0000256" key="2">
    <source>
        <dbReference type="ARBA" id="ARBA00022723"/>
    </source>
</evidence>
<evidence type="ECO:0000313" key="4">
    <source>
        <dbReference type="EMBL" id="KZS06482.1"/>
    </source>
</evidence>
<comment type="cofactor">
    <cofactor evidence="1">
        <name>a divalent metal cation</name>
        <dbReference type="ChEBI" id="CHEBI:60240"/>
    </cofactor>
</comment>
<evidence type="ECO:0000256" key="1">
    <source>
        <dbReference type="ARBA" id="ARBA00001968"/>
    </source>
</evidence>
<dbReference type="InterPro" id="IPR036397">
    <property type="entry name" value="RNaseH_sf"/>
</dbReference>
<dbReference type="AlphaFoldDB" id="A0A164P3L5"/>
<dbReference type="InterPro" id="IPR027806">
    <property type="entry name" value="HARBI1_dom"/>
</dbReference>
<dbReference type="EMBL" id="LRGB01002715">
    <property type="protein sequence ID" value="KZS06482.1"/>
    <property type="molecule type" value="Genomic_DNA"/>
</dbReference>
<dbReference type="Gene3D" id="3.30.420.10">
    <property type="entry name" value="Ribonuclease H-like superfamily/Ribonuclease H"/>
    <property type="match status" value="1"/>
</dbReference>
<dbReference type="InterPro" id="IPR001584">
    <property type="entry name" value="Integrase_cat-core"/>
</dbReference>
<name>A0A164P3L5_9CRUS</name>
<keyword evidence="2" id="KW-0479">Metal-binding</keyword>
<keyword evidence="5" id="KW-1185">Reference proteome</keyword>
<dbReference type="SUPFAM" id="SSF53098">
    <property type="entry name" value="Ribonuclease H-like"/>
    <property type="match status" value="1"/>
</dbReference>
<dbReference type="GO" id="GO:0015074">
    <property type="term" value="P:DNA integration"/>
    <property type="evidence" value="ECO:0007669"/>
    <property type="project" value="InterPro"/>
</dbReference>
<proteinExistence type="predicted"/>
<dbReference type="Pfam" id="PF13359">
    <property type="entry name" value="DDE_Tnp_4"/>
    <property type="match status" value="1"/>
</dbReference>
<feature type="domain" description="Integrase catalytic" evidence="3">
    <location>
        <begin position="495"/>
        <end position="669"/>
    </location>
</feature>
<dbReference type="PANTHER" id="PTHR37984:SF5">
    <property type="entry name" value="PROTEIN NYNRIN-LIKE"/>
    <property type="match status" value="1"/>
</dbReference>
<comment type="caution">
    <text evidence="4">The sequence shown here is derived from an EMBL/GenBank/DDBJ whole genome shotgun (WGS) entry which is preliminary data.</text>
</comment>
<evidence type="ECO:0000313" key="5">
    <source>
        <dbReference type="Proteomes" id="UP000076858"/>
    </source>
</evidence>
<dbReference type="GO" id="GO:0003676">
    <property type="term" value="F:nucleic acid binding"/>
    <property type="evidence" value="ECO:0007669"/>
    <property type="project" value="InterPro"/>
</dbReference>
<evidence type="ECO:0000259" key="3">
    <source>
        <dbReference type="PROSITE" id="PS50994"/>
    </source>
</evidence>
<reference evidence="4 5" key="1">
    <citation type="submission" date="2016-03" db="EMBL/GenBank/DDBJ databases">
        <title>EvidentialGene: Evidence-directed Construction of Genes on Genomes.</title>
        <authorList>
            <person name="Gilbert D.G."/>
            <person name="Choi J.-H."/>
            <person name="Mockaitis K."/>
            <person name="Colbourne J."/>
            <person name="Pfrender M."/>
        </authorList>
    </citation>
    <scope>NUCLEOTIDE SEQUENCE [LARGE SCALE GENOMIC DNA]</scope>
    <source>
        <strain evidence="4 5">Xinb3</strain>
        <tissue evidence="4">Complete organism</tissue>
    </source>
</reference>
<protein>
    <recommendedName>
        <fullName evidence="3">Integrase catalytic domain-containing protein</fullName>
    </recommendedName>
</protein>
<dbReference type="InterPro" id="IPR012337">
    <property type="entry name" value="RNaseH-like_sf"/>
</dbReference>
<dbReference type="PROSITE" id="PS50994">
    <property type="entry name" value="INTEGRASE"/>
    <property type="match status" value="1"/>
</dbReference>
<dbReference type="GO" id="GO:0046872">
    <property type="term" value="F:metal ion binding"/>
    <property type="evidence" value="ECO:0007669"/>
    <property type="project" value="UniProtKB-KW"/>
</dbReference>
<organism evidence="4 5">
    <name type="scientific">Daphnia magna</name>
    <dbReference type="NCBI Taxonomy" id="35525"/>
    <lineage>
        <taxon>Eukaryota</taxon>
        <taxon>Metazoa</taxon>
        <taxon>Ecdysozoa</taxon>
        <taxon>Arthropoda</taxon>
        <taxon>Crustacea</taxon>
        <taxon>Branchiopoda</taxon>
        <taxon>Diplostraca</taxon>
        <taxon>Cladocera</taxon>
        <taxon>Anomopoda</taxon>
        <taxon>Daphniidae</taxon>
        <taxon>Daphnia</taxon>
    </lineage>
</organism>